<organism evidence="1 2">
    <name type="scientific">Arthrobacter gandavensis</name>
    <dbReference type="NCBI Taxonomy" id="169960"/>
    <lineage>
        <taxon>Bacteria</taxon>
        <taxon>Bacillati</taxon>
        <taxon>Actinomycetota</taxon>
        <taxon>Actinomycetes</taxon>
        <taxon>Micrococcales</taxon>
        <taxon>Micrococcaceae</taxon>
        <taxon>Arthrobacter</taxon>
    </lineage>
</organism>
<dbReference type="EMBL" id="BAAALV010000007">
    <property type="protein sequence ID" value="GAA1922358.1"/>
    <property type="molecule type" value="Genomic_DNA"/>
</dbReference>
<evidence type="ECO:0000313" key="2">
    <source>
        <dbReference type="Proteomes" id="UP001500784"/>
    </source>
</evidence>
<protein>
    <submittedName>
        <fullName evidence="1">Uncharacterized protein</fullName>
    </submittedName>
</protein>
<evidence type="ECO:0000313" key="1">
    <source>
        <dbReference type="EMBL" id="GAA1922358.1"/>
    </source>
</evidence>
<gene>
    <name evidence="1" type="ORF">GCM10009688_29240</name>
</gene>
<name>A0ABP5AXE1_9MICC</name>
<reference evidence="2" key="1">
    <citation type="journal article" date="2019" name="Int. J. Syst. Evol. Microbiol.">
        <title>The Global Catalogue of Microorganisms (GCM) 10K type strain sequencing project: providing services to taxonomists for standard genome sequencing and annotation.</title>
        <authorList>
            <consortium name="The Broad Institute Genomics Platform"/>
            <consortium name="The Broad Institute Genome Sequencing Center for Infectious Disease"/>
            <person name="Wu L."/>
            <person name="Ma J."/>
        </authorList>
    </citation>
    <scope>NUCLEOTIDE SEQUENCE [LARGE SCALE GENOMIC DNA]</scope>
    <source>
        <strain evidence="2">JCM 13316</strain>
    </source>
</reference>
<comment type="caution">
    <text evidence="1">The sequence shown here is derived from an EMBL/GenBank/DDBJ whole genome shotgun (WGS) entry which is preliminary data.</text>
</comment>
<dbReference type="RefSeq" id="WP_152228586.1">
    <property type="nucleotide sequence ID" value="NZ_BAAALV010000007.1"/>
</dbReference>
<accession>A0ABP5AXE1</accession>
<sequence>MWKQDGTKLTGNYGTWQGEEFELWSFKPYQGMLTLIKDGGDVSGTEWQTKFLPNRFARTSVSHTLNVPAEEVTNRHEVWVKASFSPGCELMVIAEDLDEHFAVESIDPMSTVRKRQLIDNYNFDPFSRNEPLGHTMVYGWLPADQLWDFQVEIILFGTD</sequence>
<keyword evidence="2" id="KW-1185">Reference proteome</keyword>
<proteinExistence type="predicted"/>
<dbReference type="Proteomes" id="UP001500784">
    <property type="component" value="Unassembled WGS sequence"/>
</dbReference>